<feature type="transmembrane region" description="Helical" evidence="1">
    <location>
        <begin position="156"/>
        <end position="177"/>
    </location>
</feature>
<keyword evidence="1" id="KW-0472">Membrane</keyword>
<feature type="transmembrane region" description="Helical" evidence="1">
    <location>
        <begin position="119"/>
        <end position="144"/>
    </location>
</feature>
<dbReference type="Pfam" id="PF02116">
    <property type="entry name" value="STE2"/>
    <property type="match status" value="1"/>
</dbReference>
<accession>A0A2J6TT42</accession>
<organism evidence="2 3">
    <name type="scientific">Hyaloscypha bicolor E</name>
    <dbReference type="NCBI Taxonomy" id="1095630"/>
    <lineage>
        <taxon>Eukaryota</taxon>
        <taxon>Fungi</taxon>
        <taxon>Dikarya</taxon>
        <taxon>Ascomycota</taxon>
        <taxon>Pezizomycotina</taxon>
        <taxon>Leotiomycetes</taxon>
        <taxon>Helotiales</taxon>
        <taxon>Hyaloscyphaceae</taxon>
        <taxon>Hyaloscypha</taxon>
        <taxon>Hyaloscypha bicolor</taxon>
    </lineage>
</organism>
<feature type="transmembrane region" description="Helical" evidence="1">
    <location>
        <begin position="241"/>
        <end position="260"/>
    </location>
</feature>
<dbReference type="OrthoDB" id="5402633at2759"/>
<dbReference type="EMBL" id="KZ613745">
    <property type="protein sequence ID" value="PMD66165.1"/>
    <property type="molecule type" value="Genomic_DNA"/>
</dbReference>
<dbReference type="Proteomes" id="UP000235371">
    <property type="component" value="Unassembled WGS sequence"/>
</dbReference>
<dbReference type="Gene3D" id="1.10.287.920">
    <property type="entry name" value="Pheromone alpha factor receptor"/>
    <property type="match status" value="1"/>
</dbReference>
<gene>
    <name evidence="2" type="ORF">K444DRAFT_552762</name>
</gene>
<feature type="transmembrane region" description="Helical" evidence="1">
    <location>
        <begin position="47"/>
        <end position="66"/>
    </location>
</feature>
<dbReference type="GO" id="GO:0038038">
    <property type="term" value="C:G protein-coupled receptor homodimeric complex"/>
    <property type="evidence" value="ECO:0007669"/>
    <property type="project" value="TreeGrafter"/>
</dbReference>
<dbReference type="InterPro" id="IPR000366">
    <property type="entry name" value="GPCR_STE2"/>
</dbReference>
<dbReference type="PRINTS" id="PR00250">
    <property type="entry name" value="GPCRSTE2"/>
</dbReference>
<feature type="transmembrane region" description="Helical" evidence="1">
    <location>
        <begin position="272"/>
        <end position="293"/>
    </location>
</feature>
<dbReference type="FunCoup" id="A0A2J6TT42">
    <property type="interactions" value="98"/>
</dbReference>
<evidence type="ECO:0000313" key="2">
    <source>
        <dbReference type="EMBL" id="PMD66165.1"/>
    </source>
</evidence>
<evidence type="ECO:0008006" key="4">
    <source>
        <dbReference type="Google" id="ProtNLM"/>
    </source>
</evidence>
<feature type="transmembrane region" description="Helical" evidence="1">
    <location>
        <begin position="78"/>
        <end position="99"/>
    </location>
</feature>
<dbReference type="PANTHER" id="PTHR28009">
    <property type="entry name" value="PHEROMONE ALPHA FACTOR RECEPTOR"/>
    <property type="match status" value="1"/>
</dbReference>
<dbReference type="PANTHER" id="PTHR28009:SF1">
    <property type="entry name" value="PHEROMONE ALPHA FACTOR RECEPTOR"/>
    <property type="match status" value="1"/>
</dbReference>
<dbReference type="GO" id="GO:0004932">
    <property type="term" value="F:mating-type factor pheromone receptor activity"/>
    <property type="evidence" value="ECO:0007669"/>
    <property type="project" value="InterPro"/>
</dbReference>
<keyword evidence="3" id="KW-1185">Reference proteome</keyword>
<dbReference type="AlphaFoldDB" id="A0A2J6TT42"/>
<keyword evidence="1" id="KW-1133">Transmembrane helix</keyword>
<protein>
    <recommendedName>
        <fullName evidence="4">Pheromone alpha factor receptor</fullName>
    </recommendedName>
</protein>
<keyword evidence="1" id="KW-0812">Transmembrane</keyword>
<reference evidence="2 3" key="1">
    <citation type="submission" date="2016-04" db="EMBL/GenBank/DDBJ databases">
        <title>A degradative enzymes factory behind the ericoid mycorrhizal symbiosis.</title>
        <authorList>
            <consortium name="DOE Joint Genome Institute"/>
            <person name="Martino E."/>
            <person name="Morin E."/>
            <person name="Grelet G."/>
            <person name="Kuo A."/>
            <person name="Kohler A."/>
            <person name="Daghino S."/>
            <person name="Barry K."/>
            <person name="Choi C."/>
            <person name="Cichocki N."/>
            <person name="Clum A."/>
            <person name="Copeland A."/>
            <person name="Hainaut M."/>
            <person name="Haridas S."/>
            <person name="Labutti K."/>
            <person name="Lindquist E."/>
            <person name="Lipzen A."/>
            <person name="Khouja H.-R."/>
            <person name="Murat C."/>
            <person name="Ohm R."/>
            <person name="Olson A."/>
            <person name="Spatafora J."/>
            <person name="Veneault-Fourrey C."/>
            <person name="Henrissat B."/>
            <person name="Grigoriev I."/>
            <person name="Martin F."/>
            <person name="Perotto S."/>
        </authorList>
    </citation>
    <scope>NUCLEOTIDE SEQUENCE [LARGE SCALE GENOMIC DNA]</scope>
    <source>
        <strain evidence="2 3">E</strain>
    </source>
</reference>
<dbReference type="CDD" id="cd14939">
    <property type="entry name" value="7tmD_STE2"/>
    <property type="match status" value="1"/>
</dbReference>
<name>A0A2J6TT42_9HELO</name>
<evidence type="ECO:0000256" key="1">
    <source>
        <dbReference type="SAM" id="Phobius"/>
    </source>
</evidence>
<dbReference type="RefSeq" id="XP_024743069.1">
    <property type="nucleotide sequence ID" value="XM_024876594.1"/>
</dbReference>
<dbReference type="InterPro" id="IPR027458">
    <property type="entry name" value="STE2_TM1-TM2_sf"/>
</dbReference>
<feature type="transmembrane region" description="Helical" evidence="1">
    <location>
        <begin position="197"/>
        <end position="220"/>
    </location>
</feature>
<sequence>MNFMMASSNGFDPFSQNVTFLMKDGEVINLGVSAIDNWYLYSIKTSINYGAQLGACFVMFFATALLTRESQRGKPVFILNLVSLFLGTLRALLLAVWFTSPWSEFYSYFSGDVSRVGRATIATSVAGTVIPVLMTLTVNASLVLQAQTVCKVMRRNYYYGTCALAFLVLLLAISFRFTQCITNSMAIMSDGTYYSKLWIRTGALATETISIWFFSAIFTWKLFWTIMTRRKHGWNNMNPMQILMIMSGCTMVIPSIFAVLEYTTIESFPDAGTLALTMVALLLPLSSLWAAMVTTAQSSSFNLSSIIGSQQSHENMSRDCSELGRKTFCSQSTFTGPLESFKDRKGSLAPISPSTIDSIVEAPPHARRDSTELDLEAMGVRVDKSYSVHSGKGLVGN</sequence>
<evidence type="ECO:0000313" key="3">
    <source>
        <dbReference type="Proteomes" id="UP000235371"/>
    </source>
</evidence>
<dbReference type="STRING" id="1095630.A0A2J6TT42"/>
<proteinExistence type="predicted"/>
<dbReference type="InParanoid" id="A0A2J6TT42"/>
<dbReference type="GO" id="GO:0000750">
    <property type="term" value="P:pheromone-dependent signal transduction involved in conjugation with cellular fusion"/>
    <property type="evidence" value="ECO:0007669"/>
    <property type="project" value="TreeGrafter"/>
</dbReference>
<dbReference type="GeneID" id="36584673"/>